<keyword evidence="8" id="KW-1185">Reference proteome</keyword>
<dbReference type="InterPro" id="IPR029024">
    <property type="entry name" value="TerB-like"/>
</dbReference>
<dbReference type="CDD" id="cd06127">
    <property type="entry name" value="DEDDh"/>
    <property type="match status" value="1"/>
</dbReference>
<organism evidence="7 8">
    <name type="scientific">Isoptericola haloaureus</name>
    <dbReference type="NCBI Taxonomy" id="1542902"/>
    <lineage>
        <taxon>Bacteria</taxon>
        <taxon>Bacillati</taxon>
        <taxon>Actinomycetota</taxon>
        <taxon>Actinomycetes</taxon>
        <taxon>Micrococcales</taxon>
        <taxon>Promicromonosporaceae</taxon>
        <taxon>Isoptericola</taxon>
    </lineage>
</organism>
<evidence type="ECO:0000256" key="2">
    <source>
        <dbReference type="ARBA" id="ARBA00022801"/>
    </source>
</evidence>
<comment type="caution">
    <text evidence="7">The sequence shown here is derived from an EMBL/GenBank/DDBJ whole genome shotgun (WGS) entry which is preliminary data.</text>
</comment>
<dbReference type="InterPro" id="IPR055370">
    <property type="entry name" value="Lsr2_DNA-bd"/>
</dbReference>
<evidence type="ECO:0000259" key="6">
    <source>
        <dbReference type="SMART" id="SM00479"/>
    </source>
</evidence>
<dbReference type="CDD" id="cd00027">
    <property type="entry name" value="BRCT"/>
    <property type="match status" value="1"/>
</dbReference>
<dbReference type="InterPro" id="IPR012337">
    <property type="entry name" value="RNaseH-like_sf"/>
</dbReference>
<dbReference type="Gene3D" id="4.10.320.10">
    <property type="entry name" value="E3-binding domain"/>
    <property type="match status" value="1"/>
</dbReference>
<evidence type="ECO:0000313" key="7">
    <source>
        <dbReference type="EMBL" id="MEG3615714.1"/>
    </source>
</evidence>
<dbReference type="InterPro" id="IPR001357">
    <property type="entry name" value="BRCT_dom"/>
</dbReference>
<protein>
    <submittedName>
        <fullName evidence="7">Histone-like nucleoid-structuring protein Lsr2</fullName>
    </submittedName>
</protein>
<dbReference type="InterPro" id="IPR036625">
    <property type="entry name" value="E3-bd_dom_sf"/>
</dbReference>
<dbReference type="Pfam" id="PF00929">
    <property type="entry name" value="RNase_T"/>
    <property type="match status" value="1"/>
</dbReference>
<proteinExistence type="predicted"/>
<dbReference type="SUPFAM" id="SSF52113">
    <property type="entry name" value="BRCT domain"/>
    <property type="match status" value="1"/>
</dbReference>
<dbReference type="SMART" id="SM00479">
    <property type="entry name" value="EXOIII"/>
    <property type="match status" value="1"/>
</dbReference>
<dbReference type="InterPro" id="IPR013520">
    <property type="entry name" value="Ribonucl_H"/>
</dbReference>
<feature type="compositionally biased region" description="Low complexity" evidence="5">
    <location>
        <begin position="556"/>
        <end position="589"/>
    </location>
</feature>
<evidence type="ECO:0000256" key="3">
    <source>
        <dbReference type="ARBA" id="ARBA00022839"/>
    </source>
</evidence>
<dbReference type="Pfam" id="PF00533">
    <property type="entry name" value="BRCT"/>
    <property type="match status" value="1"/>
</dbReference>
<dbReference type="Pfam" id="PF23359">
    <property type="entry name" value="Lsr2_DNA-bd"/>
    <property type="match status" value="1"/>
</dbReference>
<reference evidence="7" key="2">
    <citation type="submission" date="2024-02" db="EMBL/GenBank/DDBJ databases">
        <authorList>
            <person name="Prathaban M."/>
            <person name="Mythili R."/>
            <person name="Sharmila Devi N."/>
            <person name="Sobanaa M."/>
            <person name="Prathiviraj R."/>
            <person name="Selvin J."/>
        </authorList>
    </citation>
    <scope>NUCLEOTIDE SEQUENCE</scope>
    <source>
        <strain evidence="7">MP1014</strain>
    </source>
</reference>
<dbReference type="PANTHER" id="PTHR30231">
    <property type="entry name" value="DNA POLYMERASE III SUBUNIT EPSILON"/>
    <property type="match status" value="1"/>
</dbReference>
<dbReference type="PANTHER" id="PTHR30231:SF4">
    <property type="entry name" value="PROTEIN NEN2"/>
    <property type="match status" value="1"/>
</dbReference>
<reference evidence="7" key="1">
    <citation type="journal article" date="2024" name="Antonie Van Leeuwenhoek">
        <title>Isoptericola haloaureus sp. nov., a dimorphic actinobacterium isolated from mangrove sediments of southeast India, implicating biosaline agricultural significance through nitrogen fixation and salt tolerance genes.</title>
        <authorList>
            <person name="Prathaban M."/>
            <person name="Prathiviraj R."/>
            <person name="Ravichandran M."/>
            <person name="Natarajan S.D."/>
            <person name="Sobanaa M."/>
            <person name="Hari Krishna Kumar S."/>
            <person name="Chandrasekar V."/>
            <person name="Selvin J."/>
        </authorList>
    </citation>
    <scope>NUCLEOTIDE SEQUENCE</scope>
    <source>
        <strain evidence="7">MP1014</strain>
    </source>
</reference>
<keyword evidence="3" id="KW-0269">Exonuclease</keyword>
<keyword evidence="1" id="KW-0540">Nuclease</keyword>
<evidence type="ECO:0000256" key="1">
    <source>
        <dbReference type="ARBA" id="ARBA00022722"/>
    </source>
</evidence>
<keyword evidence="2" id="KW-0378">Hydrolase</keyword>
<feature type="region of interest" description="Disordered" evidence="5">
    <location>
        <begin position="297"/>
        <end position="337"/>
    </location>
</feature>
<accession>A0ABU7Z878</accession>
<sequence length="624" mass="67045">MVRLVRPCDNAQSASSLARTGESPVRPLSTLPSVTDPVTFRSLLTAGRPQAAPDFTRPAMDRVASSVPWSPHQIGTDQAGWLVGILGQLFGKRKTTTTEQPSPSPGIAAAAAPRLAEPTFAVIDVETTGLSPRADRIVELAVVRIDAHGVVVDEWSGRFDPQGPVGATHIHGITASDVVGAPLFRDRSHDVATMLRGAAVVAHNARFDLAFLRAEFERSGWDLPYVPAFCTLDGSHHYLPQLDRRRLADCCAATGVRLANAHSALGDARATAELMHRYLTMPRVPRHRDLGRLPAEASTISWPSGPTREPVAAPTRPRTVGGSRGTRRSRPRPQQPPLVQQLADLGLTDLLDDGAPAGSMSYLELLVGVLEDGVITESEAGALNDLIEVYGMGRDEVATAHRAFVTALAHRALDDGHVSRSERSELYEIAELLEVAPSTVREVIQHADDARAARLSAGLKPLPDDWPFGEPLRVGDKVAFTGCDDAQRERLERRAEKFGVRVMNNVSRRTAMLVTDGSFSGGKQAKATELGTRIVAPDDFDVLLTHLQPPVRTDPAARAPKPRVAATALAKRAASPPKPAATSSAASPAEIRAWATARGFEVSSRGRLPRAVVEAFEQDQHAHD</sequence>
<evidence type="ECO:0000313" key="8">
    <source>
        <dbReference type="Proteomes" id="UP001310387"/>
    </source>
</evidence>
<feature type="region of interest" description="Disordered" evidence="5">
    <location>
        <begin position="552"/>
        <end position="589"/>
    </location>
</feature>
<feature type="domain" description="Exonuclease" evidence="6">
    <location>
        <begin position="119"/>
        <end position="284"/>
    </location>
</feature>
<keyword evidence="4" id="KW-0238">DNA-binding</keyword>
<dbReference type="SUPFAM" id="SSF53098">
    <property type="entry name" value="Ribonuclease H-like"/>
    <property type="match status" value="1"/>
</dbReference>
<dbReference type="InterPro" id="IPR036420">
    <property type="entry name" value="BRCT_dom_sf"/>
</dbReference>
<dbReference type="SUPFAM" id="SSF158682">
    <property type="entry name" value="TerB-like"/>
    <property type="match status" value="1"/>
</dbReference>
<dbReference type="RefSeq" id="WP_332902328.1">
    <property type="nucleotide sequence ID" value="NZ_JBAGLP010000118.1"/>
</dbReference>
<feature type="region of interest" description="Disordered" evidence="5">
    <location>
        <begin position="1"/>
        <end position="32"/>
    </location>
</feature>
<dbReference type="EMBL" id="JBAGLP010000118">
    <property type="protein sequence ID" value="MEG3615714.1"/>
    <property type="molecule type" value="Genomic_DNA"/>
</dbReference>
<dbReference type="InterPro" id="IPR036397">
    <property type="entry name" value="RNaseH_sf"/>
</dbReference>
<dbReference type="Gene3D" id="3.30.420.10">
    <property type="entry name" value="Ribonuclease H-like superfamily/Ribonuclease H"/>
    <property type="match status" value="1"/>
</dbReference>
<evidence type="ECO:0000256" key="4">
    <source>
        <dbReference type="ARBA" id="ARBA00023125"/>
    </source>
</evidence>
<dbReference type="Gene3D" id="3.40.50.10190">
    <property type="entry name" value="BRCT domain"/>
    <property type="match status" value="1"/>
</dbReference>
<evidence type="ECO:0000256" key="5">
    <source>
        <dbReference type="SAM" id="MobiDB-lite"/>
    </source>
</evidence>
<dbReference type="Proteomes" id="UP001310387">
    <property type="component" value="Unassembled WGS sequence"/>
</dbReference>
<name>A0ABU7Z878_9MICO</name>
<gene>
    <name evidence="7" type="ORF">V5O49_11320</name>
</gene>